<evidence type="ECO:0000313" key="4">
    <source>
        <dbReference type="EMBL" id="MDP9846603.1"/>
    </source>
</evidence>
<reference evidence="4 5" key="1">
    <citation type="submission" date="2023-07" db="EMBL/GenBank/DDBJ databases">
        <title>Sequencing the genomes of 1000 actinobacteria strains.</title>
        <authorList>
            <person name="Klenk H.-P."/>
        </authorList>
    </citation>
    <scope>NUCLEOTIDE SEQUENCE [LARGE SCALE GENOMIC DNA]</scope>
    <source>
        <strain evidence="4 5">DSM 46740</strain>
    </source>
</reference>
<gene>
    <name evidence="4" type="ORF">J2853_005814</name>
</gene>
<dbReference type="PANTHER" id="PTHR14136">
    <property type="entry name" value="BTB_POZ DOMAIN-CONTAINING PROTEIN KCTD9"/>
    <property type="match status" value="1"/>
</dbReference>
<proteinExistence type="predicted"/>
<feature type="transmembrane region" description="Helical" evidence="2">
    <location>
        <begin position="276"/>
        <end position="297"/>
    </location>
</feature>
<evidence type="ECO:0000256" key="2">
    <source>
        <dbReference type="SAM" id="Phobius"/>
    </source>
</evidence>
<keyword evidence="5" id="KW-1185">Reference proteome</keyword>
<evidence type="ECO:0000256" key="3">
    <source>
        <dbReference type="SAM" id="SignalP"/>
    </source>
</evidence>
<protein>
    <submittedName>
        <fullName evidence="4">Uncharacterized protein YjbI with pentapeptide repeats</fullName>
    </submittedName>
</protein>
<keyword evidence="2" id="KW-0472">Membrane</keyword>
<feature type="chain" id="PRO_5045645271" evidence="3">
    <location>
        <begin position="27"/>
        <end position="393"/>
    </location>
</feature>
<evidence type="ECO:0000256" key="1">
    <source>
        <dbReference type="SAM" id="Coils"/>
    </source>
</evidence>
<feature type="signal peptide" evidence="3">
    <location>
        <begin position="1"/>
        <end position="26"/>
    </location>
</feature>
<name>A0ABT9QJZ9_9ACTN</name>
<feature type="coiled-coil region" evidence="1">
    <location>
        <begin position="306"/>
        <end position="333"/>
    </location>
</feature>
<keyword evidence="2" id="KW-0812">Transmembrane</keyword>
<dbReference type="Pfam" id="PF00805">
    <property type="entry name" value="Pentapeptide"/>
    <property type="match status" value="3"/>
</dbReference>
<dbReference type="Proteomes" id="UP001225356">
    <property type="component" value="Unassembled WGS sequence"/>
</dbReference>
<dbReference type="InterPro" id="IPR001646">
    <property type="entry name" value="5peptide_repeat"/>
</dbReference>
<dbReference type="EMBL" id="JAUSQU010000001">
    <property type="protein sequence ID" value="MDP9846603.1"/>
    <property type="molecule type" value="Genomic_DNA"/>
</dbReference>
<accession>A0ABT9QJZ9</accession>
<dbReference type="InterPro" id="IPR051082">
    <property type="entry name" value="Pentapeptide-BTB/POZ_domain"/>
</dbReference>
<keyword evidence="2" id="KW-1133">Transmembrane helix</keyword>
<keyword evidence="1" id="KW-0175">Coiled coil</keyword>
<dbReference type="SUPFAM" id="SSF141571">
    <property type="entry name" value="Pentapeptide repeat-like"/>
    <property type="match status" value="2"/>
</dbReference>
<comment type="caution">
    <text evidence="4">The sequence shown here is derived from an EMBL/GenBank/DDBJ whole genome shotgun (WGS) entry which is preliminary data.</text>
</comment>
<keyword evidence="3" id="KW-0732">Signal</keyword>
<organism evidence="4 5">
    <name type="scientific">Streptosporangium lutulentum</name>
    <dbReference type="NCBI Taxonomy" id="1461250"/>
    <lineage>
        <taxon>Bacteria</taxon>
        <taxon>Bacillati</taxon>
        <taxon>Actinomycetota</taxon>
        <taxon>Actinomycetes</taxon>
        <taxon>Streptosporangiales</taxon>
        <taxon>Streptosporangiaceae</taxon>
        <taxon>Streptosporangium</taxon>
    </lineage>
</organism>
<dbReference type="Gene3D" id="2.160.20.80">
    <property type="entry name" value="E3 ubiquitin-protein ligase SopA"/>
    <property type="match status" value="2"/>
</dbReference>
<evidence type="ECO:0000313" key="5">
    <source>
        <dbReference type="Proteomes" id="UP001225356"/>
    </source>
</evidence>
<sequence>MRRSIPLALTAAILALSGTTISPASAATGPCDRGQGADLRGQDFTGGARLPADLRCADLTDAKLDGVELVLKDLTGATLRGASLRQANLNLSTLKYADLRGADFTEANLGQLHADHADLRGAILIDAEAGQAEFPYADLSGATLTRAVLTQADFTNAKLIDTDLTESTPGQLKARNADFTRAKLHEAKMGQANLRNATFKNADVSEAEFTQSELDGADFTGALVEGASFVQADDADLSGSEGTPTGIDLPFQPPADVEDDFGPRVDRRPPPPGPPVGLILVVLSAMGLAITMVTWGVTAQQRSRRNAQFAQMRRNAEEDITRLGEEIDRLDYEFQVSGRGSMTADQDWRHAIDAYEAAKISMAVAQRLEELHFVEQAVQDGRAALGRLRTRSL</sequence>
<dbReference type="PANTHER" id="PTHR14136:SF17">
    <property type="entry name" value="BTB_POZ DOMAIN-CONTAINING PROTEIN KCTD9"/>
    <property type="match status" value="1"/>
</dbReference>
<dbReference type="RefSeq" id="WP_307563222.1">
    <property type="nucleotide sequence ID" value="NZ_JAUSQU010000001.1"/>
</dbReference>